<evidence type="ECO:0000313" key="5">
    <source>
        <dbReference type="EMBL" id="GEQ85057.1"/>
    </source>
</evidence>
<sequence>MTRIFNHFSTNATLRTGNLSLLDQQKKEKIIGYYTFIRALENSIPLRVDGVPVLLQPHQIISLTPIQHLQICEIQDAIVYQFNKEFYCIKDHDKEVSCYGLLFFGNETIPIISLNKDEQVKFNLLHEMILEELDTEDTIQAEMLRILLARFIIKTTRLLKKDLTTTEAKDKTLDTIRAFNILVETHFKEAHNVSFYANKLFKSPKTLSNTFSKFKVSPLQIIHERIILEAKRQLNYTDKTTKQIAYDIGFEDASHLSRMFKKQTGTSPTMYKKSIAAV</sequence>
<dbReference type="GO" id="GO:0003700">
    <property type="term" value="F:DNA-binding transcription factor activity"/>
    <property type="evidence" value="ECO:0007669"/>
    <property type="project" value="InterPro"/>
</dbReference>
<dbReference type="InterPro" id="IPR009057">
    <property type="entry name" value="Homeodomain-like_sf"/>
</dbReference>
<dbReference type="SMART" id="SM00342">
    <property type="entry name" value="HTH_ARAC"/>
    <property type="match status" value="1"/>
</dbReference>
<dbReference type="Pfam" id="PF12833">
    <property type="entry name" value="HTH_18"/>
    <property type="match status" value="1"/>
</dbReference>
<dbReference type="InterPro" id="IPR018060">
    <property type="entry name" value="HTH_AraC"/>
</dbReference>
<keyword evidence="3" id="KW-0804">Transcription</keyword>
<keyword evidence="1" id="KW-0805">Transcription regulation</keyword>
<accession>A0A5J4FSI3</accession>
<dbReference type="Proteomes" id="UP000326994">
    <property type="component" value="Unassembled WGS sequence"/>
</dbReference>
<gene>
    <name evidence="5" type="ORF">ULMS_05650</name>
</gene>
<dbReference type="PANTHER" id="PTHR43280">
    <property type="entry name" value="ARAC-FAMILY TRANSCRIPTIONAL REGULATOR"/>
    <property type="match status" value="1"/>
</dbReference>
<evidence type="ECO:0000256" key="1">
    <source>
        <dbReference type="ARBA" id="ARBA00023015"/>
    </source>
</evidence>
<dbReference type="EMBL" id="BKCF01000001">
    <property type="protein sequence ID" value="GEQ85057.1"/>
    <property type="molecule type" value="Genomic_DNA"/>
</dbReference>
<comment type="caution">
    <text evidence="5">The sequence shown here is derived from an EMBL/GenBank/DDBJ whole genome shotgun (WGS) entry which is preliminary data.</text>
</comment>
<dbReference type="AlphaFoldDB" id="A0A5J4FSI3"/>
<keyword evidence="2" id="KW-0238">DNA-binding</keyword>
<feature type="domain" description="HTH araC/xylS-type" evidence="4">
    <location>
        <begin position="177"/>
        <end position="274"/>
    </location>
</feature>
<evidence type="ECO:0000256" key="2">
    <source>
        <dbReference type="ARBA" id="ARBA00023125"/>
    </source>
</evidence>
<organism evidence="5 6">
    <name type="scientific">Patiriisocius marinistellae</name>
    <dbReference type="NCBI Taxonomy" id="2494560"/>
    <lineage>
        <taxon>Bacteria</taxon>
        <taxon>Pseudomonadati</taxon>
        <taxon>Bacteroidota</taxon>
        <taxon>Flavobacteriia</taxon>
        <taxon>Flavobacteriales</taxon>
        <taxon>Flavobacteriaceae</taxon>
        <taxon>Patiriisocius</taxon>
    </lineage>
</organism>
<keyword evidence="6" id="KW-1185">Reference proteome</keyword>
<dbReference type="RefSeq" id="WP_151892993.1">
    <property type="nucleotide sequence ID" value="NZ_BKCF01000001.1"/>
</dbReference>
<dbReference type="GO" id="GO:0043565">
    <property type="term" value="F:sequence-specific DNA binding"/>
    <property type="evidence" value="ECO:0007669"/>
    <property type="project" value="InterPro"/>
</dbReference>
<dbReference type="SUPFAM" id="SSF46689">
    <property type="entry name" value="Homeodomain-like"/>
    <property type="match status" value="1"/>
</dbReference>
<dbReference type="Gene3D" id="1.10.10.60">
    <property type="entry name" value="Homeodomain-like"/>
    <property type="match status" value="1"/>
</dbReference>
<dbReference type="PROSITE" id="PS01124">
    <property type="entry name" value="HTH_ARAC_FAMILY_2"/>
    <property type="match status" value="1"/>
</dbReference>
<evidence type="ECO:0000256" key="3">
    <source>
        <dbReference type="ARBA" id="ARBA00023163"/>
    </source>
</evidence>
<evidence type="ECO:0000259" key="4">
    <source>
        <dbReference type="PROSITE" id="PS01124"/>
    </source>
</evidence>
<dbReference type="PANTHER" id="PTHR43280:SF32">
    <property type="entry name" value="TRANSCRIPTIONAL REGULATORY PROTEIN"/>
    <property type="match status" value="1"/>
</dbReference>
<protein>
    <submittedName>
        <fullName evidence="5">AraC family transcriptional regulator</fullName>
    </submittedName>
</protein>
<reference evidence="5 6" key="1">
    <citation type="submission" date="2019-08" db="EMBL/GenBank/DDBJ databases">
        <title>Ulvibacter marinistellae sp. nov., isolated from a starfish, Patiria pectinifera.</title>
        <authorList>
            <person name="Kawano K."/>
            <person name="Ushijima N."/>
            <person name="Kihara M."/>
            <person name="Itoh H."/>
        </authorList>
    </citation>
    <scope>NUCLEOTIDE SEQUENCE [LARGE SCALE GENOMIC DNA]</scope>
    <source>
        <strain evidence="5 6">KK4</strain>
    </source>
</reference>
<name>A0A5J4FSI3_9FLAO</name>
<dbReference type="OrthoDB" id="2666928at2"/>
<proteinExistence type="predicted"/>
<evidence type="ECO:0000313" key="6">
    <source>
        <dbReference type="Proteomes" id="UP000326994"/>
    </source>
</evidence>